<evidence type="ECO:0000256" key="18">
    <source>
        <dbReference type="ARBA" id="ARBA00023187"/>
    </source>
</evidence>
<evidence type="ECO:0000256" key="16">
    <source>
        <dbReference type="ARBA" id="ARBA00022843"/>
    </source>
</evidence>
<dbReference type="InterPro" id="IPR014001">
    <property type="entry name" value="Helicase_ATP-bd"/>
</dbReference>
<dbReference type="GO" id="GO:0016607">
    <property type="term" value="C:nuclear speck"/>
    <property type="evidence" value="ECO:0007669"/>
    <property type="project" value="UniProtKB-SubCell"/>
</dbReference>
<evidence type="ECO:0000256" key="13">
    <source>
        <dbReference type="ARBA" id="ARBA00022801"/>
    </source>
</evidence>
<evidence type="ECO:0000256" key="2">
    <source>
        <dbReference type="ARBA" id="ARBA00004604"/>
    </source>
</evidence>
<dbReference type="EC" id="3.6.4.13" evidence="5"/>
<name>A7RX65_NEMVE</name>
<evidence type="ECO:0000259" key="25">
    <source>
        <dbReference type="PROSITE" id="PS51192"/>
    </source>
</evidence>
<evidence type="ECO:0000256" key="1">
    <source>
        <dbReference type="ARBA" id="ARBA00004324"/>
    </source>
</evidence>
<dbReference type="AlphaFoldDB" id="A7RX65"/>
<dbReference type="GO" id="GO:0008380">
    <property type="term" value="P:RNA splicing"/>
    <property type="evidence" value="ECO:0007669"/>
    <property type="project" value="UniProtKB-KW"/>
</dbReference>
<evidence type="ECO:0000256" key="5">
    <source>
        <dbReference type="ARBA" id="ARBA00012552"/>
    </source>
</evidence>
<keyword evidence="18" id="KW-0508">mRNA splicing</keyword>
<keyword evidence="13" id="KW-0378">Hydrolase</keyword>
<dbReference type="InterPro" id="IPR048392">
    <property type="entry name" value="MTR4-like_stalk"/>
</dbReference>
<feature type="compositionally biased region" description="Acidic residues" evidence="24">
    <location>
        <begin position="53"/>
        <end position="67"/>
    </location>
</feature>
<accession>A7RX65</accession>
<feature type="domain" description="Helicase ATP-binding" evidence="25">
    <location>
        <begin position="138"/>
        <end position="294"/>
    </location>
</feature>
<evidence type="ECO:0000259" key="26">
    <source>
        <dbReference type="PROSITE" id="PS51194"/>
    </source>
</evidence>
<dbReference type="SUPFAM" id="SSF52540">
    <property type="entry name" value="P-loop containing nucleoside triphosphate hydrolases"/>
    <property type="match status" value="1"/>
</dbReference>
<dbReference type="GO" id="GO:0016787">
    <property type="term" value="F:hydrolase activity"/>
    <property type="evidence" value="ECO:0007669"/>
    <property type="project" value="UniProtKB-KW"/>
</dbReference>
<dbReference type="FunFam" id="1.10.3380.30:FF:000002">
    <property type="entry name" value="superkiller viralicidic activity 2-like 2"/>
    <property type="match status" value="1"/>
</dbReference>
<dbReference type="GO" id="GO:0000460">
    <property type="term" value="P:maturation of 5.8S rRNA"/>
    <property type="evidence" value="ECO:0000318"/>
    <property type="project" value="GO_Central"/>
</dbReference>
<dbReference type="EMBL" id="DS469549">
    <property type="protein sequence ID" value="EDO43976.1"/>
    <property type="molecule type" value="Genomic_DNA"/>
</dbReference>
<evidence type="ECO:0000313" key="27">
    <source>
        <dbReference type="EMBL" id="EDO43976.1"/>
    </source>
</evidence>
<evidence type="ECO:0000256" key="6">
    <source>
        <dbReference type="ARBA" id="ARBA00022499"/>
    </source>
</evidence>
<dbReference type="InterPro" id="IPR027417">
    <property type="entry name" value="P-loop_NTPase"/>
</dbReference>
<dbReference type="PANTHER" id="PTHR12131">
    <property type="entry name" value="ATP-DEPENDENT RNA AND DNA HELICASE"/>
    <property type="match status" value="1"/>
</dbReference>
<evidence type="ECO:0000256" key="9">
    <source>
        <dbReference type="ARBA" id="ARBA00022664"/>
    </source>
</evidence>
<dbReference type="Proteomes" id="UP000001593">
    <property type="component" value="Unassembled WGS sequence"/>
</dbReference>
<keyword evidence="15" id="KW-0067">ATP-binding</keyword>
<dbReference type="GO" id="GO:0005681">
    <property type="term" value="C:spliceosomal complex"/>
    <property type="evidence" value="ECO:0007669"/>
    <property type="project" value="UniProtKB-KW"/>
</dbReference>
<evidence type="ECO:0000256" key="24">
    <source>
        <dbReference type="SAM" id="MobiDB-lite"/>
    </source>
</evidence>
<dbReference type="GO" id="GO:0031499">
    <property type="term" value="C:TRAMP complex"/>
    <property type="evidence" value="ECO:0000318"/>
    <property type="project" value="GO_Central"/>
</dbReference>
<evidence type="ECO:0000256" key="20">
    <source>
        <dbReference type="ARBA" id="ARBA00049390"/>
    </source>
</evidence>
<dbReference type="CDD" id="cd18795">
    <property type="entry name" value="SF2_C_Ski2"/>
    <property type="match status" value="1"/>
</dbReference>
<feature type="compositionally biased region" description="Basic and acidic residues" evidence="24">
    <location>
        <begin position="22"/>
        <end position="33"/>
    </location>
</feature>
<keyword evidence="10" id="KW-0747">Spliceosome</keyword>
<dbReference type="Gene3D" id="2.40.30.300">
    <property type="match status" value="1"/>
</dbReference>
<evidence type="ECO:0000256" key="8">
    <source>
        <dbReference type="ARBA" id="ARBA00022553"/>
    </source>
</evidence>
<comment type="subcellular location">
    <subcellularLocation>
        <location evidence="1">Nucleus speckle</location>
    </subcellularLocation>
    <subcellularLocation>
        <location evidence="2">Nucleus</location>
        <location evidence="2">Nucleolus</location>
    </subcellularLocation>
    <subcellularLocation>
        <location evidence="3">Nucleus</location>
        <location evidence="3">Nucleoplasm</location>
    </subcellularLocation>
</comment>
<dbReference type="GO" id="GO:0003723">
    <property type="term" value="F:RNA binding"/>
    <property type="evidence" value="ECO:0007669"/>
    <property type="project" value="InterPro"/>
</dbReference>
<keyword evidence="8" id="KW-0597">Phosphoprotein</keyword>
<evidence type="ECO:0000256" key="23">
    <source>
        <dbReference type="ARBA" id="ARBA00082023"/>
    </source>
</evidence>
<dbReference type="GO" id="GO:0006397">
    <property type="term" value="P:mRNA processing"/>
    <property type="evidence" value="ECO:0007669"/>
    <property type="project" value="UniProtKB-KW"/>
</dbReference>
<dbReference type="OMA" id="IMLKNYN"/>
<protein>
    <recommendedName>
        <fullName evidence="21">Exosome RNA helicase MTR4</fullName>
        <ecNumber evidence="5">3.6.4.13</ecNumber>
    </recommendedName>
    <alternativeName>
        <fullName evidence="23">Superkiller viralicidic activity 2-like 2</fullName>
    </alternativeName>
    <alternativeName>
        <fullName evidence="22">TRAMP-like complex helicase</fullName>
    </alternativeName>
</protein>
<dbReference type="PIRSF" id="PIRSF005198">
    <property type="entry name" value="Antiviral_helicase_SKI2"/>
    <property type="match status" value="1"/>
</dbReference>
<feature type="region of interest" description="Disordered" evidence="24">
    <location>
        <begin position="1"/>
        <end position="71"/>
    </location>
</feature>
<dbReference type="SMART" id="SM01142">
    <property type="entry name" value="DSHCT"/>
    <property type="match status" value="1"/>
</dbReference>
<dbReference type="PROSITE" id="PS51192">
    <property type="entry name" value="HELICASE_ATP_BIND_1"/>
    <property type="match status" value="1"/>
</dbReference>
<keyword evidence="14" id="KW-0347">Helicase</keyword>
<keyword evidence="12" id="KW-0227">DNA damage</keyword>
<gene>
    <name evidence="27" type="ORF">NEMVEDRAFT_v1g234599</name>
</gene>
<keyword evidence="17" id="KW-0007">Acetylation</keyword>
<comment type="catalytic activity">
    <reaction evidence="20">
        <text>ATP + H2O = ADP + phosphate + H(+)</text>
        <dbReference type="Rhea" id="RHEA:13065"/>
        <dbReference type="ChEBI" id="CHEBI:15377"/>
        <dbReference type="ChEBI" id="CHEBI:15378"/>
        <dbReference type="ChEBI" id="CHEBI:30616"/>
        <dbReference type="ChEBI" id="CHEBI:43474"/>
        <dbReference type="ChEBI" id="CHEBI:456216"/>
        <dbReference type="EC" id="3.6.4.13"/>
    </reaction>
    <physiologicalReaction direction="left-to-right" evidence="20">
        <dbReference type="Rhea" id="RHEA:13066"/>
    </physiologicalReaction>
</comment>
<dbReference type="Pfam" id="PF08148">
    <property type="entry name" value="DSHCT"/>
    <property type="match status" value="1"/>
</dbReference>
<reference evidence="27 28" key="1">
    <citation type="journal article" date="2007" name="Science">
        <title>Sea anemone genome reveals ancestral eumetazoan gene repertoire and genomic organization.</title>
        <authorList>
            <person name="Putnam N.H."/>
            <person name="Srivastava M."/>
            <person name="Hellsten U."/>
            <person name="Dirks B."/>
            <person name="Chapman J."/>
            <person name="Salamov A."/>
            <person name="Terry A."/>
            <person name="Shapiro H."/>
            <person name="Lindquist E."/>
            <person name="Kapitonov V.V."/>
            <person name="Jurka J."/>
            <person name="Genikhovich G."/>
            <person name="Grigoriev I.V."/>
            <person name="Lucas S.M."/>
            <person name="Steele R.E."/>
            <person name="Finnerty J.R."/>
            <person name="Technau U."/>
            <person name="Martindale M.Q."/>
            <person name="Rokhsar D.S."/>
        </authorList>
    </citation>
    <scope>NUCLEOTIDE SEQUENCE [LARGE SCALE GENOMIC DNA]</scope>
    <source>
        <strain evidence="28">CH2 X CH6</strain>
    </source>
</reference>
<dbReference type="PhylomeDB" id="A7RX65"/>
<feature type="compositionally biased region" description="Acidic residues" evidence="24">
    <location>
        <begin position="1"/>
        <end position="10"/>
    </location>
</feature>
<dbReference type="InterPro" id="IPR025696">
    <property type="entry name" value="Beta-barrel_MTR4"/>
</dbReference>
<dbReference type="InterPro" id="IPR050699">
    <property type="entry name" value="RNA-DNA_Helicase"/>
</dbReference>
<evidence type="ECO:0000256" key="14">
    <source>
        <dbReference type="ARBA" id="ARBA00022806"/>
    </source>
</evidence>
<dbReference type="Pfam" id="PF00270">
    <property type="entry name" value="DEAD"/>
    <property type="match status" value="1"/>
</dbReference>
<dbReference type="HOGENOM" id="CLU_002902_0_1_1"/>
<dbReference type="InterPro" id="IPR011545">
    <property type="entry name" value="DEAD/DEAH_box_helicase_dom"/>
</dbReference>
<dbReference type="InterPro" id="IPR012961">
    <property type="entry name" value="Ski2/MTR4_C"/>
</dbReference>
<evidence type="ECO:0000256" key="11">
    <source>
        <dbReference type="ARBA" id="ARBA00022741"/>
    </source>
</evidence>
<organism evidence="27 28">
    <name type="scientific">Nematostella vectensis</name>
    <name type="common">Starlet sea anemone</name>
    <dbReference type="NCBI Taxonomy" id="45351"/>
    <lineage>
        <taxon>Eukaryota</taxon>
        <taxon>Metazoa</taxon>
        <taxon>Cnidaria</taxon>
        <taxon>Anthozoa</taxon>
        <taxon>Hexacorallia</taxon>
        <taxon>Actiniaria</taxon>
        <taxon>Edwardsiidae</taxon>
        <taxon>Nematostella</taxon>
    </lineage>
</organism>
<dbReference type="GO" id="GO:0006974">
    <property type="term" value="P:DNA damage response"/>
    <property type="evidence" value="ECO:0007669"/>
    <property type="project" value="UniProtKB-KW"/>
</dbReference>
<dbReference type="Pfam" id="PF13234">
    <property type="entry name" value="MTR4_beta-barrel"/>
    <property type="match status" value="1"/>
</dbReference>
<dbReference type="InterPro" id="IPR001650">
    <property type="entry name" value="Helicase_C-like"/>
</dbReference>
<dbReference type="eggNOG" id="KOG0948">
    <property type="taxonomic scope" value="Eukaryota"/>
</dbReference>
<dbReference type="Gene3D" id="1.10.3380.30">
    <property type="match status" value="2"/>
</dbReference>
<dbReference type="FunFam" id="3.40.50.300:FF:000083">
    <property type="entry name" value="ATP-dependent RNA helicase DOB1"/>
    <property type="match status" value="1"/>
</dbReference>
<dbReference type="Pfam" id="PF00271">
    <property type="entry name" value="Helicase_C"/>
    <property type="match status" value="1"/>
</dbReference>
<keyword evidence="28" id="KW-1185">Reference proteome</keyword>
<keyword evidence="7" id="KW-0698">rRNA processing</keyword>
<keyword evidence="9" id="KW-0507">mRNA processing</keyword>
<evidence type="ECO:0000313" key="28">
    <source>
        <dbReference type="Proteomes" id="UP000001593"/>
    </source>
</evidence>
<dbReference type="PANTHER" id="PTHR12131:SF7">
    <property type="entry name" value="EXOSOME RNA HELICASE MTR4"/>
    <property type="match status" value="1"/>
</dbReference>
<dbReference type="InParanoid" id="A7RX65"/>
<dbReference type="STRING" id="45351.A7RX65"/>
<evidence type="ECO:0000256" key="21">
    <source>
        <dbReference type="ARBA" id="ARBA00069430"/>
    </source>
</evidence>
<evidence type="ECO:0000256" key="7">
    <source>
        <dbReference type="ARBA" id="ARBA00022552"/>
    </source>
</evidence>
<dbReference type="Pfam" id="PF21408">
    <property type="entry name" value="MTR4-like_stalk"/>
    <property type="match status" value="1"/>
</dbReference>
<dbReference type="CDD" id="cd13154">
    <property type="entry name" value="KOW_Mtr4"/>
    <property type="match status" value="1"/>
</dbReference>
<dbReference type="Gene3D" id="3.40.50.300">
    <property type="entry name" value="P-loop containing nucleotide triphosphate hydrolases"/>
    <property type="match status" value="2"/>
</dbReference>
<dbReference type="FunFam" id="2.40.30.300:FF:000001">
    <property type="entry name" value="Mtr4 exosome RNA helicase"/>
    <property type="match status" value="1"/>
</dbReference>
<evidence type="ECO:0000256" key="19">
    <source>
        <dbReference type="ARBA" id="ARBA00023242"/>
    </source>
</evidence>
<dbReference type="GO" id="GO:0003724">
    <property type="term" value="F:RNA helicase activity"/>
    <property type="evidence" value="ECO:0000318"/>
    <property type="project" value="GO_Central"/>
</dbReference>
<keyword evidence="11" id="KW-0547">Nucleotide-binding</keyword>
<comment type="similarity">
    <text evidence="4">Belongs to the helicase family. SKI2 subfamily.</text>
</comment>
<dbReference type="GO" id="GO:0005524">
    <property type="term" value="F:ATP binding"/>
    <property type="evidence" value="ECO:0007669"/>
    <property type="project" value="UniProtKB-KW"/>
</dbReference>
<dbReference type="InterPro" id="IPR016438">
    <property type="entry name" value="SKI2-like"/>
</dbReference>
<dbReference type="CDD" id="cd18024">
    <property type="entry name" value="DEXHc_Mtr4-like"/>
    <property type="match status" value="1"/>
</dbReference>
<evidence type="ECO:0000256" key="10">
    <source>
        <dbReference type="ARBA" id="ARBA00022728"/>
    </source>
</evidence>
<dbReference type="SMART" id="SM00487">
    <property type="entry name" value="DEXDc"/>
    <property type="match status" value="1"/>
</dbReference>
<evidence type="ECO:0000256" key="17">
    <source>
        <dbReference type="ARBA" id="ARBA00022990"/>
    </source>
</evidence>
<feature type="domain" description="Helicase C-terminal" evidence="26">
    <location>
        <begin position="394"/>
        <end position="566"/>
    </location>
</feature>
<evidence type="ECO:0000256" key="3">
    <source>
        <dbReference type="ARBA" id="ARBA00004642"/>
    </source>
</evidence>
<evidence type="ECO:0000256" key="12">
    <source>
        <dbReference type="ARBA" id="ARBA00022763"/>
    </source>
</evidence>
<dbReference type="FunFam" id="1.10.3380.30:FF:000004">
    <property type="entry name" value="Superkiller viralicidic activity 2-like 2"/>
    <property type="match status" value="1"/>
</dbReference>
<evidence type="ECO:0000256" key="4">
    <source>
        <dbReference type="ARBA" id="ARBA00010140"/>
    </source>
</evidence>
<keyword evidence="6" id="KW-1017">Isopeptide bond</keyword>
<proteinExistence type="inferred from homology"/>
<keyword evidence="19" id="KW-0539">Nucleus</keyword>
<sequence length="1031" mass="116799">MADAFDEEDLFAVFEQQSPATEKGKSTKKDGKGKTKATTSCITPKAGLKRDFDTEENEPTWDPDDESAATKKQRVEDTIESLLESVPQVDVVTLDILEACTHEVAFPKGFEYTPLVQSAAKPAKEYPFILDPFQKEALRCLENNKSVLISAHTSAGKTVVAEYAIAMSLQKKQRVIYTTPIKALSNQKYRELYEEFQDVGLMTGDVTINPTASALVMTTEILRSMLYRGSEVMREVAWVVFDEIHYMRDKERGVVWEETIILLPDNVHYVFLSATIPNARQFAEWIVHLHKQPCHVVYTDFRPTPLQHYIYPAGGDGLFLVVDEKGDFREENFQKAMGVIRVGGGDPGAQRGRKGGTKGPSNTFKIVKMIMERNFQPVIIFSFSKKECEAYALQMSKLDFNTAQEKTLVEEVFNNAIDCLSDEDKKLPQVEHVLPLLKRGIGIHHSGLLPILKETIEILFSEGLIKALFATETFALGLNMPARTVVFSNARKFDGKDFRFITSGEYIQMSGRAGRRGLDERGIVILIIDEKMGPDVGKGLLKGHADPLNSAFHLTYNMVLNLLRVEEINPEIMLEKSFYQFQNYAAIPAMIEKMKDLESKRDQVEIPNEESITAYYKIRQQLKKLADDMLAFIHQPKYCLPFMQPGRLVRVQNNDEDFGWGAVLNFQKKANQKASGAVGDTLYVLEVLLKCSPKAIKSADGDIPKPCGPDEKGEMQVVPVLMHLVKRISSVRLYIPKDLRSLDSRQSVGKSIQEVKKRFPDGLPLLDPIEDMGIKDDGLKKIVRKIEMLEHRMYTHPLHKDPELDKLYSLCEKKAMVSNEIRAARKELKRARTILQLDELKCRKRVLRRLGYATASDVIEVKGRVACELSSGDELLLTEMIFNGVFNELTTEQSVALLSCFICEERSDEMPKLREELAGPLRQMQESARRIAKVSQEAKMELDVEEYVEKFRPHIMDVVFAWANGSSFSQICKMTDIFEGSVIRCMRRLEELLRQMCQAAKAIGNTELENKFAEGIVKIKRDIVFAASLYL</sequence>
<keyword evidence="16" id="KW-0832">Ubl conjugation</keyword>
<evidence type="ECO:0000256" key="15">
    <source>
        <dbReference type="ARBA" id="ARBA00022840"/>
    </source>
</evidence>
<dbReference type="SMART" id="SM00490">
    <property type="entry name" value="HELICc"/>
    <property type="match status" value="1"/>
</dbReference>
<dbReference type="PROSITE" id="PS51194">
    <property type="entry name" value="HELICASE_CTER"/>
    <property type="match status" value="1"/>
</dbReference>
<dbReference type="GO" id="GO:0005730">
    <property type="term" value="C:nucleolus"/>
    <property type="evidence" value="ECO:0007669"/>
    <property type="project" value="UniProtKB-SubCell"/>
</dbReference>
<evidence type="ECO:0000256" key="22">
    <source>
        <dbReference type="ARBA" id="ARBA00077324"/>
    </source>
</evidence>
<dbReference type="GO" id="GO:0006401">
    <property type="term" value="P:RNA catabolic process"/>
    <property type="evidence" value="ECO:0000318"/>
    <property type="project" value="GO_Central"/>
</dbReference>
<dbReference type="FunFam" id="3.40.50.300:FF:000141">
    <property type="entry name" value="ATP-dependent RNA helicase DOB1"/>
    <property type="match status" value="1"/>
</dbReference>